<proteinExistence type="inferred from homology"/>
<dbReference type="PANTHER" id="PTHR43240">
    <property type="entry name" value="1,4-DIHYDROXY-2-NAPHTHOYL-COA THIOESTERASE 1"/>
    <property type="match status" value="1"/>
</dbReference>
<dbReference type="InterPro" id="IPR029069">
    <property type="entry name" value="HotDog_dom_sf"/>
</dbReference>
<evidence type="ECO:0000256" key="1">
    <source>
        <dbReference type="ARBA" id="ARBA00008324"/>
    </source>
</evidence>
<keyword evidence="5" id="KW-1185">Reference proteome</keyword>
<name>A0A2W0HDB5_9BACI</name>
<evidence type="ECO:0000313" key="4">
    <source>
        <dbReference type="EMBL" id="PYZ98861.1"/>
    </source>
</evidence>
<dbReference type="OrthoDB" id="328435at2"/>
<dbReference type="RefSeq" id="WP_110519094.1">
    <property type="nucleotide sequence ID" value="NZ_PDOF01000001.1"/>
</dbReference>
<dbReference type="NCBIfam" id="TIGR00369">
    <property type="entry name" value="unchar_dom_1"/>
    <property type="match status" value="1"/>
</dbReference>
<sequence length="144" mass="16081">MDPNHLSEKAIQAAKNHQVGTDATFLYSFLDFSFNYMKDEEKVKITCPVTEVMFNPIGFLHGGIVMYIADTAMAHLCASVIGSPSVSLEVKTQFFRTAREGKIEAEAYFTKRGGTIQFAECMLRDEEGRELAKVSGTFYTMGEK</sequence>
<dbReference type="Pfam" id="PF03061">
    <property type="entry name" value="4HBT"/>
    <property type="match status" value="1"/>
</dbReference>
<dbReference type="PANTHER" id="PTHR43240:SF5">
    <property type="entry name" value="1,4-DIHYDROXY-2-NAPHTHOYL-COA THIOESTERASE 1"/>
    <property type="match status" value="1"/>
</dbReference>
<gene>
    <name evidence="4" type="ORF">CR205_09910</name>
</gene>
<accession>A0A2W0HDB5</accession>
<dbReference type="GO" id="GO:0061522">
    <property type="term" value="F:1,4-dihydroxy-2-naphthoyl-CoA thioesterase activity"/>
    <property type="evidence" value="ECO:0007669"/>
    <property type="project" value="TreeGrafter"/>
</dbReference>
<dbReference type="AlphaFoldDB" id="A0A2W0HDB5"/>
<protein>
    <submittedName>
        <fullName evidence="4">Thioesterase</fullName>
    </submittedName>
</protein>
<dbReference type="InterPro" id="IPR006683">
    <property type="entry name" value="Thioestr_dom"/>
</dbReference>
<dbReference type="CDD" id="cd03443">
    <property type="entry name" value="PaaI_thioesterase"/>
    <property type="match status" value="1"/>
</dbReference>
<dbReference type="InterPro" id="IPR003736">
    <property type="entry name" value="PAAI_dom"/>
</dbReference>
<comment type="caution">
    <text evidence="4">The sequence shown here is derived from an EMBL/GenBank/DDBJ whole genome shotgun (WGS) entry which is preliminary data.</text>
</comment>
<reference evidence="4 5" key="1">
    <citation type="submission" date="2017-10" db="EMBL/GenBank/DDBJ databases">
        <title>Bacillus sp. nov., a halophilic bacterium isolated from a Yangshapao Lake.</title>
        <authorList>
            <person name="Wang H."/>
        </authorList>
    </citation>
    <scope>NUCLEOTIDE SEQUENCE [LARGE SCALE GENOMIC DNA]</scope>
    <source>
        <strain evidence="4 5">YSP-3</strain>
    </source>
</reference>
<feature type="domain" description="Thioesterase" evidence="3">
    <location>
        <begin position="58"/>
        <end position="131"/>
    </location>
</feature>
<organism evidence="4 5">
    <name type="scientific">Alteribacter lacisalsi</name>
    <dbReference type="NCBI Taxonomy" id="2045244"/>
    <lineage>
        <taxon>Bacteria</taxon>
        <taxon>Bacillati</taxon>
        <taxon>Bacillota</taxon>
        <taxon>Bacilli</taxon>
        <taxon>Bacillales</taxon>
        <taxon>Bacillaceae</taxon>
        <taxon>Alteribacter</taxon>
    </lineage>
</organism>
<dbReference type="Proteomes" id="UP000248066">
    <property type="component" value="Unassembled WGS sequence"/>
</dbReference>
<dbReference type="SUPFAM" id="SSF54637">
    <property type="entry name" value="Thioesterase/thiol ester dehydrase-isomerase"/>
    <property type="match status" value="1"/>
</dbReference>
<dbReference type="Gene3D" id="3.10.129.10">
    <property type="entry name" value="Hotdog Thioesterase"/>
    <property type="match status" value="1"/>
</dbReference>
<evidence type="ECO:0000256" key="2">
    <source>
        <dbReference type="ARBA" id="ARBA00022801"/>
    </source>
</evidence>
<keyword evidence="2" id="KW-0378">Hydrolase</keyword>
<dbReference type="GO" id="GO:0005829">
    <property type="term" value="C:cytosol"/>
    <property type="evidence" value="ECO:0007669"/>
    <property type="project" value="TreeGrafter"/>
</dbReference>
<comment type="similarity">
    <text evidence="1">Belongs to the thioesterase PaaI family.</text>
</comment>
<dbReference type="EMBL" id="PDOF01000001">
    <property type="protein sequence ID" value="PYZ98861.1"/>
    <property type="molecule type" value="Genomic_DNA"/>
</dbReference>
<evidence type="ECO:0000259" key="3">
    <source>
        <dbReference type="Pfam" id="PF03061"/>
    </source>
</evidence>
<evidence type="ECO:0000313" key="5">
    <source>
        <dbReference type="Proteomes" id="UP000248066"/>
    </source>
</evidence>